<name>A0A1I7N604_9HYPH</name>
<dbReference type="SUPFAM" id="SSF81296">
    <property type="entry name" value="E set domains"/>
    <property type="match status" value="1"/>
</dbReference>
<dbReference type="Pfam" id="PF20254">
    <property type="entry name" value="DMFA2_C"/>
    <property type="match status" value="1"/>
</dbReference>
<protein>
    <recommendedName>
        <fullName evidence="1">N,N-dimethylformamidase beta subunit-like C-terminal domain-containing protein</fullName>
    </recommendedName>
</protein>
<gene>
    <name evidence="2" type="ORF">SAMN04488557_1384</name>
</gene>
<proteinExistence type="predicted"/>
<dbReference type="Pfam" id="PF17957">
    <property type="entry name" value="Big_7"/>
    <property type="match status" value="1"/>
</dbReference>
<dbReference type="InterPro" id="IPR028994">
    <property type="entry name" value="Integrin_alpha_N"/>
</dbReference>
<evidence type="ECO:0000313" key="2">
    <source>
        <dbReference type="EMBL" id="SFV29996.1"/>
    </source>
</evidence>
<reference evidence="3" key="1">
    <citation type="submission" date="2016-10" db="EMBL/GenBank/DDBJ databases">
        <authorList>
            <person name="Varghese N."/>
            <person name="Submissions S."/>
        </authorList>
    </citation>
    <scope>NUCLEOTIDE SEQUENCE [LARGE SCALE GENOMIC DNA]</scope>
    <source>
        <strain evidence="3">DSM 1565</strain>
    </source>
</reference>
<dbReference type="InterPro" id="IPR014756">
    <property type="entry name" value="Ig_E-set"/>
</dbReference>
<dbReference type="InterPro" id="IPR046540">
    <property type="entry name" value="DMFA2_C"/>
</dbReference>
<sequence>MSNAIVLENEKPGAPQSEWMLQPGEASSSIEGFTTSMSTNLGSTVNFKINTDSNDYRIDIYRLGYYGGDGATLVTSMEHQGAVNQPNPITDPTTGNIDAGNWSVTDSWNIPTNATSGVYIAKLTRLDGTSGENIIPFVVTNNASTSDIIFQTSDSTWQAYNAWGGGSFYTDTAQNISYNRPIQTPAGPDDTTASGPWDFVFGEELPAIYFLEKNGYDVSYQSGIDTATNGSLLLNHKAFLSVGHDEYWTAQQQNNVRAARDAGVSLNFWSGNESYWTTELLPSIDGSGDPNRTLVTYKTSATGLQNPDGVWTGATRDPAGGLIPENGLSGQMYYVDWDHNTPLNPITVPYKYAQLNIWKNTEVANLQPGQTYTSQSDYLGYEWDVNATSSEVANNGFSPAGLVPLSSTTVTSDAVSNAYILTGLITGTATHNLTLYRAPSGALVFAAGSIMWSWSLSSLHTPGPDGSPTDAPADPAFQQAMVNLLAQEGIQPQSLDSSLVLASQSTDFLPPTTVISTNTAAQFVAGQLVTITGTATDQGGGVVAGVEVSTDGGNTWHEANFAAAAANVSWSYTWTPAATGSYTILARSVDDVANLAHPLLSPNFSITDFYSNFAVSQGWASADTLRTLADFNGDGRADFVGFGASTVYASASLGDASQYNGGASFSTSLRSLANDFTIAQGYTAANQRGMDFVGNLSSSPTDHFDTLWAVGADGFHYASVASSGAATGSKVYNNFGLAQGWTQTYGVDVAFLSKSDAYASIVGFGVSGLWVGQQAFNPTATPAASYIAAGSQTLGGASGWDSTLDIQTFRDYRGNMIDLNNDGIADFVGMGPTGLEYAYGQFTAGATAGSQVYSLGAIQKGSTGTNIDFGRDQGWDTSTSDRILADINGDGRLDVVAFGDAGVWVSIGQQANADGSGAFGAAYLAMANFGTQQGWSTAVNTRVLGDLYGNGKIDIVGFGADYTFIATPTVDAATGHVTFGISESLHAYGTNEGYSPSQNFRGVADVNGTGVDSIVVSSLSNTQIVSHV</sequence>
<organism evidence="2 3">
    <name type="scientific">Hyphomicrobium facile</name>
    <dbReference type="NCBI Taxonomy" id="51670"/>
    <lineage>
        <taxon>Bacteria</taxon>
        <taxon>Pseudomonadati</taxon>
        <taxon>Pseudomonadota</taxon>
        <taxon>Alphaproteobacteria</taxon>
        <taxon>Hyphomicrobiales</taxon>
        <taxon>Hyphomicrobiaceae</taxon>
        <taxon>Hyphomicrobium</taxon>
    </lineage>
</organism>
<dbReference type="RefSeq" id="WP_092865890.1">
    <property type="nucleotide sequence ID" value="NZ_FPCH01000001.1"/>
</dbReference>
<evidence type="ECO:0000259" key="1">
    <source>
        <dbReference type="Pfam" id="PF20254"/>
    </source>
</evidence>
<dbReference type="OrthoDB" id="505641at2"/>
<dbReference type="EMBL" id="FPCH01000001">
    <property type="protein sequence ID" value="SFV29996.1"/>
    <property type="molecule type" value="Genomic_DNA"/>
</dbReference>
<dbReference type="STRING" id="51670.SAMN04488557_1384"/>
<accession>A0A1I7N604</accession>
<dbReference type="AlphaFoldDB" id="A0A1I7N604"/>
<feature type="domain" description="N,N-dimethylformamidase beta subunit-like C-terminal" evidence="1">
    <location>
        <begin position="57"/>
        <end position="457"/>
    </location>
</feature>
<dbReference type="SUPFAM" id="SSF69318">
    <property type="entry name" value="Integrin alpha N-terminal domain"/>
    <property type="match status" value="1"/>
</dbReference>
<evidence type="ECO:0000313" key="3">
    <source>
        <dbReference type="Proteomes" id="UP000199423"/>
    </source>
</evidence>
<keyword evidence="3" id="KW-1185">Reference proteome</keyword>
<dbReference type="Gene3D" id="2.60.40.650">
    <property type="match status" value="1"/>
</dbReference>
<dbReference type="Proteomes" id="UP000199423">
    <property type="component" value="Unassembled WGS sequence"/>
</dbReference>